<dbReference type="AlphaFoldDB" id="A0A1W6N0B0"/>
<evidence type="ECO:0000313" key="4">
    <source>
        <dbReference type="EMBL" id="ARN83265.1"/>
    </source>
</evidence>
<evidence type="ECO:0000256" key="2">
    <source>
        <dbReference type="PROSITE-ProRule" id="PRU00110"/>
    </source>
</evidence>
<keyword evidence="2" id="KW-0597">Phosphoprotein</keyword>
<dbReference type="Gene3D" id="1.20.120.160">
    <property type="entry name" value="HPT domain"/>
    <property type="match status" value="1"/>
</dbReference>
<dbReference type="GO" id="GO:0004672">
    <property type="term" value="F:protein kinase activity"/>
    <property type="evidence" value="ECO:0007669"/>
    <property type="project" value="UniProtKB-ARBA"/>
</dbReference>
<feature type="domain" description="HPt" evidence="3">
    <location>
        <begin position="34"/>
        <end position="127"/>
    </location>
</feature>
<dbReference type="STRING" id="655015.B1812_01080"/>
<protein>
    <recommendedName>
        <fullName evidence="3">HPt domain-containing protein</fullName>
    </recommendedName>
</protein>
<dbReference type="KEGG" id="mbry:B1812_01080"/>
<keyword evidence="5" id="KW-1185">Reference proteome</keyword>
<proteinExistence type="predicted"/>
<dbReference type="PROSITE" id="PS50894">
    <property type="entry name" value="HPT"/>
    <property type="match status" value="1"/>
</dbReference>
<gene>
    <name evidence="4" type="ORF">B1812_01080</name>
</gene>
<dbReference type="InterPro" id="IPR036641">
    <property type="entry name" value="HPT_dom_sf"/>
</dbReference>
<evidence type="ECO:0000313" key="5">
    <source>
        <dbReference type="Proteomes" id="UP000193978"/>
    </source>
</evidence>
<dbReference type="InterPro" id="IPR008207">
    <property type="entry name" value="Sig_transdc_His_kin_Hpt_dom"/>
</dbReference>
<accession>A0A1W6N0B0</accession>
<evidence type="ECO:0000256" key="1">
    <source>
        <dbReference type="ARBA" id="ARBA00023012"/>
    </source>
</evidence>
<dbReference type="EMBL" id="CP019948">
    <property type="protein sequence ID" value="ARN83265.1"/>
    <property type="molecule type" value="Genomic_DNA"/>
</dbReference>
<dbReference type="Pfam" id="PF01627">
    <property type="entry name" value="Hpt"/>
    <property type="match status" value="1"/>
</dbReference>
<name>A0A1W6N0B0_9HYPH</name>
<feature type="modified residue" description="Phosphohistidine" evidence="2">
    <location>
        <position position="73"/>
    </location>
</feature>
<sequence length="127" mass="13699">MDSAAYLEEEIGPIAEAADPIIDLVHLSRQTLGDGALENELLRLFVVQAQQYAAWLEEPFAPGDALKRADLIHRLKGSARAIGAFPLAQAAEAFEKALRVGAKDTTSEARRLIAALHEAKRAAAQLL</sequence>
<evidence type="ECO:0000259" key="3">
    <source>
        <dbReference type="PROSITE" id="PS50894"/>
    </source>
</evidence>
<dbReference type="GO" id="GO:0000160">
    <property type="term" value="P:phosphorelay signal transduction system"/>
    <property type="evidence" value="ECO:0007669"/>
    <property type="project" value="UniProtKB-KW"/>
</dbReference>
<keyword evidence="1" id="KW-0902">Two-component regulatory system</keyword>
<reference evidence="4 5" key="1">
    <citation type="submission" date="2017-02" db="EMBL/GenBank/DDBJ databases">
        <authorList>
            <person name="Peterson S.W."/>
        </authorList>
    </citation>
    <scope>NUCLEOTIDE SEQUENCE [LARGE SCALE GENOMIC DNA]</scope>
    <source>
        <strain evidence="4 5">S285</strain>
    </source>
</reference>
<organism evidence="4 5">
    <name type="scientific">Methylocystis bryophila</name>
    <dbReference type="NCBI Taxonomy" id="655015"/>
    <lineage>
        <taxon>Bacteria</taxon>
        <taxon>Pseudomonadati</taxon>
        <taxon>Pseudomonadota</taxon>
        <taxon>Alphaproteobacteria</taxon>
        <taxon>Hyphomicrobiales</taxon>
        <taxon>Methylocystaceae</taxon>
        <taxon>Methylocystis</taxon>
    </lineage>
</organism>
<dbReference type="SUPFAM" id="SSF47226">
    <property type="entry name" value="Histidine-containing phosphotransfer domain, HPT domain"/>
    <property type="match status" value="1"/>
</dbReference>
<dbReference type="Proteomes" id="UP000193978">
    <property type="component" value="Chromosome"/>
</dbReference>